<feature type="binding site" evidence="4">
    <location>
        <position position="167"/>
    </location>
    <ligand>
        <name>molybdate</name>
        <dbReference type="ChEBI" id="CHEBI:36264"/>
    </ligand>
</feature>
<dbReference type="PANTHER" id="PTHR30632:SF14">
    <property type="entry name" value="TUNGSTATE_MOLYBDATE_CHROMATE-BINDING PROTEIN MODA"/>
    <property type="match status" value="1"/>
</dbReference>
<feature type="chain" id="PRO_5003282722" evidence="5">
    <location>
        <begin position="19"/>
        <end position="249"/>
    </location>
</feature>
<feature type="binding site" evidence="4">
    <location>
        <position position="56"/>
    </location>
    <ligand>
        <name>molybdate</name>
        <dbReference type="ChEBI" id="CHEBI:36264"/>
    </ligand>
</feature>
<dbReference type="GO" id="GO:0046872">
    <property type="term" value="F:metal ion binding"/>
    <property type="evidence" value="ECO:0007669"/>
    <property type="project" value="UniProtKB-KW"/>
</dbReference>
<keyword evidence="2 4" id="KW-0479">Metal-binding</keyword>
<evidence type="ECO:0000256" key="1">
    <source>
        <dbReference type="ARBA" id="ARBA00009175"/>
    </source>
</evidence>
<dbReference type="InterPro" id="IPR050682">
    <property type="entry name" value="ModA/WtpA"/>
</dbReference>
<keyword evidence="7" id="KW-1185">Reference proteome</keyword>
<dbReference type="Pfam" id="PF13531">
    <property type="entry name" value="SBP_bac_11"/>
    <property type="match status" value="1"/>
</dbReference>
<reference evidence="6 7" key="1">
    <citation type="journal article" date="2012" name="Stand. Genomic Sci.">
        <title>Complete genome sequence of the aerobic, heterotroph Marinithermus hydrothermalis type strain (T1(T)) from a deep-sea hydrothermal vent chimney.</title>
        <authorList>
            <person name="Copeland A."/>
            <person name="Gu W."/>
            <person name="Yasawong M."/>
            <person name="Lapidus A."/>
            <person name="Lucas S."/>
            <person name="Deshpande S."/>
            <person name="Pagani I."/>
            <person name="Tapia R."/>
            <person name="Cheng J.F."/>
            <person name="Goodwin L.A."/>
            <person name="Pitluck S."/>
            <person name="Liolios K."/>
            <person name="Ivanova N."/>
            <person name="Mavromatis K."/>
            <person name="Mikhailova N."/>
            <person name="Pati A."/>
            <person name="Chen A."/>
            <person name="Palaniappan K."/>
            <person name="Land M."/>
            <person name="Pan C."/>
            <person name="Brambilla E.M."/>
            <person name="Rohde M."/>
            <person name="Tindall B.J."/>
            <person name="Sikorski J."/>
            <person name="Goker M."/>
            <person name="Detter J.C."/>
            <person name="Bristow J."/>
            <person name="Eisen J.A."/>
            <person name="Markowitz V."/>
            <person name="Hugenholtz P."/>
            <person name="Kyrpides N.C."/>
            <person name="Klenk H.P."/>
            <person name="Woyke T."/>
        </authorList>
    </citation>
    <scope>NUCLEOTIDE SEQUENCE [LARGE SCALE GENOMIC DNA]</scope>
    <source>
        <strain evidence="7">DSM 14884 / JCM 11576 / T1</strain>
    </source>
</reference>
<dbReference type="Gene3D" id="3.40.190.10">
    <property type="entry name" value="Periplasmic binding protein-like II"/>
    <property type="match status" value="2"/>
</dbReference>
<dbReference type="EMBL" id="CP002630">
    <property type="protein sequence ID" value="AEB11830.1"/>
    <property type="molecule type" value="Genomic_DNA"/>
</dbReference>
<dbReference type="Proteomes" id="UP000007030">
    <property type="component" value="Chromosome"/>
</dbReference>
<dbReference type="SUPFAM" id="SSF53850">
    <property type="entry name" value="Periplasmic binding protein-like II"/>
    <property type="match status" value="1"/>
</dbReference>
<proteinExistence type="inferred from homology"/>
<evidence type="ECO:0000313" key="7">
    <source>
        <dbReference type="Proteomes" id="UP000007030"/>
    </source>
</evidence>
<keyword evidence="3 5" id="KW-0732">Signal</keyword>
<dbReference type="KEGG" id="mhd:Marky_1088"/>
<dbReference type="GO" id="GO:0015689">
    <property type="term" value="P:molybdate ion transport"/>
    <property type="evidence" value="ECO:0007669"/>
    <property type="project" value="InterPro"/>
</dbReference>
<evidence type="ECO:0000256" key="3">
    <source>
        <dbReference type="ARBA" id="ARBA00022729"/>
    </source>
</evidence>
<feature type="signal peptide" evidence="5">
    <location>
        <begin position="1"/>
        <end position="18"/>
    </location>
</feature>
<dbReference type="AlphaFoldDB" id="F2NME2"/>
<dbReference type="HOGENOM" id="CLU_065520_1_0_0"/>
<dbReference type="eggNOG" id="COG0725">
    <property type="taxonomic scope" value="Bacteria"/>
</dbReference>
<dbReference type="RefSeq" id="WP_013703877.1">
    <property type="nucleotide sequence ID" value="NC_015387.1"/>
</dbReference>
<accession>F2NME2</accession>
<dbReference type="CDD" id="cd13539">
    <property type="entry name" value="PBP2_AvModA"/>
    <property type="match status" value="1"/>
</dbReference>
<dbReference type="InterPro" id="IPR005950">
    <property type="entry name" value="ModA"/>
</dbReference>
<name>F2NME2_MARHT</name>
<keyword evidence="4" id="KW-0500">Molybdenum</keyword>
<sequence length="249" mass="27474">MRRTYLILTLLLYAHAWAQPVRVAAASDLQYALKEVLEAFHQQHPEIQVEVTFGSSGKFYQQLTQGAPFDLYFAASSKYTRLLEAAGRLEAGTRAVYAVGRLVVWVPNRVALDPEPQGPAVLLDPRIRRIAIANPLHAPYGEAAVSLLERTGLWEAVKPKLVYGDNVSHAAQIALQGADAGIFALSLARNPNLSGKGRFWVAPLEAHLPLEQEYAIIQGHDRPAVRALYAFVQTPTARRILAEYGFLLP</sequence>
<dbReference type="InterPro" id="IPR044084">
    <property type="entry name" value="AvModA-like_subst-bd"/>
</dbReference>
<dbReference type="GO" id="GO:0030973">
    <property type="term" value="F:molybdate ion binding"/>
    <property type="evidence" value="ECO:0007669"/>
    <property type="project" value="InterPro"/>
</dbReference>
<organism evidence="6 7">
    <name type="scientific">Marinithermus hydrothermalis (strain DSM 14884 / JCM 11576 / T1)</name>
    <dbReference type="NCBI Taxonomy" id="869210"/>
    <lineage>
        <taxon>Bacteria</taxon>
        <taxon>Thermotogati</taxon>
        <taxon>Deinococcota</taxon>
        <taxon>Deinococci</taxon>
        <taxon>Thermales</taxon>
        <taxon>Thermaceae</taxon>
        <taxon>Marinithermus</taxon>
    </lineage>
</organism>
<dbReference type="NCBIfam" id="TIGR01256">
    <property type="entry name" value="modA"/>
    <property type="match status" value="1"/>
</dbReference>
<protein>
    <submittedName>
        <fullName evidence="6">Molybdenum ABC transporter, periplasmic molybdate-binding protein</fullName>
    </submittedName>
</protein>
<evidence type="ECO:0000313" key="6">
    <source>
        <dbReference type="EMBL" id="AEB11830.1"/>
    </source>
</evidence>
<evidence type="ECO:0000256" key="5">
    <source>
        <dbReference type="SAM" id="SignalP"/>
    </source>
</evidence>
<dbReference type="STRING" id="869210.Marky_1088"/>
<gene>
    <name evidence="6" type="ordered locus">Marky_1088</name>
</gene>
<dbReference type="OrthoDB" id="9785015at2"/>
<dbReference type="PIRSF" id="PIRSF004846">
    <property type="entry name" value="ModA"/>
    <property type="match status" value="1"/>
</dbReference>
<evidence type="ECO:0000256" key="4">
    <source>
        <dbReference type="PIRSR" id="PIRSR004846-1"/>
    </source>
</evidence>
<comment type="similarity">
    <text evidence="1">Belongs to the bacterial solute-binding protein ModA family.</text>
</comment>
<dbReference type="PANTHER" id="PTHR30632">
    <property type="entry name" value="MOLYBDATE-BINDING PERIPLASMIC PROTEIN"/>
    <property type="match status" value="1"/>
</dbReference>
<evidence type="ECO:0000256" key="2">
    <source>
        <dbReference type="ARBA" id="ARBA00022723"/>
    </source>
</evidence>